<sequence length="110" mass="12066">MPADKHTCQGGEFVGLPRESSGGKLSSAPKIAVKKQTTKKGTMLVLRDMVNGSEQILTVDERGASVIRLQQPKEDLSEDEQVERWRSSEQELLRVVSETGVLGLRTADQS</sequence>
<name>A0A0G0XTT7_9BACT</name>
<evidence type="ECO:0000313" key="2">
    <source>
        <dbReference type="EMBL" id="KKR91327.1"/>
    </source>
</evidence>
<dbReference type="Proteomes" id="UP000034190">
    <property type="component" value="Unassembled WGS sequence"/>
</dbReference>
<evidence type="ECO:0000313" key="3">
    <source>
        <dbReference type="Proteomes" id="UP000034190"/>
    </source>
</evidence>
<reference evidence="2 3" key="1">
    <citation type="journal article" date="2015" name="Nature">
        <title>rRNA introns, odd ribosomes, and small enigmatic genomes across a large radiation of phyla.</title>
        <authorList>
            <person name="Brown C.T."/>
            <person name="Hug L.A."/>
            <person name="Thomas B.C."/>
            <person name="Sharon I."/>
            <person name="Castelle C.J."/>
            <person name="Singh A."/>
            <person name="Wilkins M.J."/>
            <person name="Williams K.H."/>
            <person name="Banfield J.F."/>
        </authorList>
    </citation>
    <scope>NUCLEOTIDE SEQUENCE [LARGE SCALE GENOMIC DNA]</scope>
</reference>
<dbReference type="EMBL" id="LCAP01000009">
    <property type="protein sequence ID" value="KKR91327.1"/>
    <property type="molecule type" value="Genomic_DNA"/>
</dbReference>
<feature type="region of interest" description="Disordered" evidence="1">
    <location>
        <begin position="1"/>
        <end position="36"/>
    </location>
</feature>
<organism evidence="2 3">
    <name type="scientific">Candidatus Falkowbacteria bacterium GW2011_GWA2_41_14</name>
    <dbReference type="NCBI Taxonomy" id="1618635"/>
    <lineage>
        <taxon>Bacteria</taxon>
        <taxon>Candidatus Falkowiibacteriota</taxon>
    </lineage>
</organism>
<comment type="caution">
    <text evidence="2">The sequence shown here is derived from an EMBL/GenBank/DDBJ whole genome shotgun (WGS) entry which is preliminary data.</text>
</comment>
<protein>
    <submittedName>
        <fullName evidence="2">Uncharacterized protein</fullName>
    </submittedName>
</protein>
<proteinExistence type="predicted"/>
<dbReference type="AlphaFoldDB" id="A0A0G0XTT7"/>
<gene>
    <name evidence="2" type="ORF">UU43_C0009G0010</name>
</gene>
<accession>A0A0G0XTT7</accession>
<evidence type="ECO:0000256" key="1">
    <source>
        <dbReference type="SAM" id="MobiDB-lite"/>
    </source>
</evidence>